<dbReference type="InterPro" id="IPR011856">
    <property type="entry name" value="tRNA_endonuc-like_dom_sf"/>
</dbReference>
<proteinExistence type="inferred from homology"/>
<accession>A0A521DDP9</accession>
<dbReference type="Proteomes" id="UP000316030">
    <property type="component" value="Unassembled WGS sequence"/>
</dbReference>
<dbReference type="GO" id="GO:0003676">
    <property type="term" value="F:nucleic acid binding"/>
    <property type="evidence" value="ECO:0007669"/>
    <property type="project" value="InterPro"/>
</dbReference>
<dbReference type="Pfam" id="PF02021">
    <property type="entry name" value="UPF0102"/>
    <property type="match status" value="1"/>
</dbReference>
<reference evidence="3 4" key="1">
    <citation type="submission" date="2017-05" db="EMBL/GenBank/DDBJ databases">
        <authorList>
            <person name="Varghese N."/>
            <person name="Submissions S."/>
        </authorList>
    </citation>
    <scope>NUCLEOTIDE SEQUENCE [LARGE SCALE GENOMIC DNA]</scope>
    <source>
        <strain evidence="3 4">DSM 29506</strain>
    </source>
</reference>
<keyword evidence="4" id="KW-1185">Reference proteome</keyword>
<keyword evidence="3" id="KW-0378">Hydrolase</keyword>
<name>A0A521DDP9_9RHOB</name>
<organism evidence="3 4">
    <name type="scientific">Thalassovita litoralis</name>
    <dbReference type="NCBI Taxonomy" id="1010611"/>
    <lineage>
        <taxon>Bacteria</taxon>
        <taxon>Pseudomonadati</taxon>
        <taxon>Pseudomonadota</taxon>
        <taxon>Alphaproteobacteria</taxon>
        <taxon>Rhodobacterales</taxon>
        <taxon>Roseobacteraceae</taxon>
        <taxon>Thalassovita</taxon>
    </lineage>
</organism>
<gene>
    <name evidence="3" type="ORF">SAMN06265173_11028</name>
</gene>
<dbReference type="HAMAP" id="MF_00048">
    <property type="entry name" value="UPF0102"/>
    <property type="match status" value="1"/>
</dbReference>
<evidence type="ECO:0000313" key="4">
    <source>
        <dbReference type="Proteomes" id="UP000316030"/>
    </source>
</evidence>
<dbReference type="SUPFAM" id="SSF52980">
    <property type="entry name" value="Restriction endonuclease-like"/>
    <property type="match status" value="1"/>
</dbReference>
<dbReference type="InterPro" id="IPR011335">
    <property type="entry name" value="Restrct_endonuc-II-like"/>
</dbReference>
<dbReference type="EMBL" id="FXTO01000010">
    <property type="protein sequence ID" value="SMO69080.1"/>
    <property type="molecule type" value="Genomic_DNA"/>
</dbReference>
<evidence type="ECO:0000256" key="1">
    <source>
        <dbReference type="ARBA" id="ARBA00006738"/>
    </source>
</evidence>
<evidence type="ECO:0000256" key="2">
    <source>
        <dbReference type="HAMAP-Rule" id="MF_00048"/>
    </source>
</evidence>
<dbReference type="RefSeq" id="WP_142493206.1">
    <property type="nucleotide sequence ID" value="NZ_FXTO01000010.1"/>
</dbReference>
<dbReference type="InterPro" id="IPR003509">
    <property type="entry name" value="UPF0102_YraN-like"/>
</dbReference>
<evidence type="ECO:0000313" key="3">
    <source>
        <dbReference type="EMBL" id="SMO69080.1"/>
    </source>
</evidence>
<dbReference type="OrthoDB" id="9812968at2"/>
<comment type="similarity">
    <text evidence="1 2">Belongs to the UPF0102 family.</text>
</comment>
<dbReference type="Gene3D" id="3.40.1350.10">
    <property type="match status" value="1"/>
</dbReference>
<dbReference type="AlphaFoldDB" id="A0A521DDP9"/>
<keyword evidence="3" id="KW-0255">Endonuclease</keyword>
<sequence length="141" mass="15749">MPDFFDGDCGAGSVVAGPGVARRRRGARAYLFGQAAENQVVREYIRRGADVQRRRWRGKAGEIDLILRDGPVLVFVEVKASRDLDTAISHLRPAQMKRIHKAAEEYLIHEPDGGLTDLRFDLACCDQTGRILILENAFGHF</sequence>
<dbReference type="PANTHER" id="PTHR34039:SF1">
    <property type="entry name" value="UPF0102 PROTEIN YRAN"/>
    <property type="match status" value="1"/>
</dbReference>
<keyword evidence="3" id="KW-0540">Nuclease</keyword>
<dbReference type="PANTHER" id="PTHR34039">
    <property type="entry name" value="UPF0102 PROTEIN YRAN"/>
    <property type="match status" value="1"/>
</dbReference>
<dbReference type="GO" id="GO:0004519">
    <property type="term" value="F:endonuclease activity"/>
    <property type="evidence" value="ECO:0007669"/>
    <property type="project" value="UniProtKB-KW"/>
</dbReference>
<protein>
    <recommendedName>
        <fullName evidence="2">UPF0102 protein SAMN06265173_11028</fullName>
    </recommendedName>
</protein>